<reference evidence="2" key="1">
    <citation type="submission" date="2021-04" db="EMBL/GenBank/DDBJ databases">
        <title>Whole genome sequencing of Enterococci isolates from hospitalized patients.</title>
        <authorList>
            <person name="Ogoti B.M."/>
            <person name="Onyambu F.G."/>
        </authorList>
    </citation>
    <scope>NUCLEOTIDE SEQUENCE</scope>
    <source>
        <strain evidence="2">242</strain>
    </source>
</reference>
<evidence type="ECO:0000313" key="2">
    <source>
        <dbReference type="EMBL" id="MBR8645385.1"/>
    </source>
</evidence>
<dbReference type="EMBL" id="JAGTPW010000033">
    <property type="protein sequence ID" value="MBR8645385.1"/>
    <property type="molecule type" value="Genomic_DNA"/>
</dbReference>
<evidence type="ECO:0000313" key="3">
    <source>
        <dbReference type="Proteomes" id="UP000680045"/>
    </source>
</evidence>
<feature type="compositionally biased region" description="Polar residues" evidence="1">
    <location>
        <begin position="9"/>
        <end position="20"/>
    </location>
</feature>
<comment type="caution">
    <text evidence="2">The sequence shown here is derived from an EMBL/GenBank/DDBJ whole genome shotgun (WGS) entry which is preliminary data.</text>
</comment>
<accession>A0A941FPQ7</accession>
<sequence length="49" mass="5460">MERRVRDSCGNSRTKETPQAQGAPRRLGPPAESECPTFQSNVQICTKKL</sequence>
<evidence type="ECO:0000256" key="1">
    <source>
        <dbReference type="SAM" id="MobiDB-lite"/>
    </source>
</evidence>
<feature type="region of interest" description="Disordered" evidence="1">
    <location>
        <begin position="1"/>
        <end position="38"/>
    </location>
</feature>
<dbReference type="Proteomes" id="UP000680045">
    <property type="component" value="Unassembled WGS sequence"/>
</dbReference>
<protein>
    <submittedName>
        <fullName evidence="2">Uncharacterized protein</fullName>
    </submittedName>
</protein>
<name>A0A941FPQ7_9BACI</name>
<dbReference type="AlphaFoldDB" id="A0A941FPQ7"/>
<proteinExistence type="predicted"/>
<organism evidence="2 3">
    <name type="scientific">Peribacillus frigoritolerans</name>
    <dbReference type="NCBI Taxonomy" id="450367"/>
    <lineage>
        <taxon>Bacteria</taxon>
        <taxon>Bacillati</taxon>
        <taxon>Bacillota</taxon>
        <taxon>Bacilli</taxon>
        <taxon>Bacillales</taxon>
        <taxon>Bacillaceae</taxon>
        <taxon>Peribacillus</taxon>
    </lineage>
</organism>
<gene>
    <name evidence="2" type="ORF">KEH51_18085</name>
</gene>